<name>A0A6A8GBA4_9EURY</name>
<reference evidence="1 2" key="1">
    <citation type="submission" date="2019-11" db="EMBL/GenBank/DDBJ databases">
        <title>Whole genome sequence of Haloferax sp. MBLA0076.</title>
        <authorList>
            <person name="Seo M.-J."/>
            <person name="Cho E.-S."/>
        </authorList>
    </citation>
    <scope>NUCLEOTIDE SEQUENCE [LARGE SCALE GENOMIC DNA]</scope>
    <source>
        <strain evidence="1 2">MBLA0076</strain>
    </source>
</reference>
<gene>
    <name evidence="1" type="ORF">GJR96_00930</name>
</gene>
<evidence type="ECO:0000313" key="1">
    <source>
        <dbReference type="EMBL" id="MRX20524.1"/>
    </source>
</evidence>
<dbReference type="GO" id="GO:0005524">
    <property type="term" value="F:ATP binding"/>
    <property type="evidence" value="ECO:0007669"/>
    <property type="project" value="UniProtKB-KW"/>
</dbReference>
<keyword evidence="1" id="KW-0547">Nucleotide-binding</keyword>
<dbReference type="Proteomes" id="UP000439022">
    <property type="component" value="Unassembled WGS sequence"/>
</dbReference>
<sequence>MTESNLVAPLSVDTEDLSLTVAGVSMPVYSTGTRLFVEVPTAWSALRVVRAADVDFEEVARVLTTAELTTEVRVRGRTVAVVGTDARPGFVSRELGIDPAEFRVGGALTALGDGVRATVERVVSMLP</sequence>
<keyword evidence="1" id="KW-0067">ATP-binding</keyword>
<protein>
    <submittedName>
        <fullName evidence="1">Peptide ABC transporter ATP-binding protein</fullName>
    </submittedName>
</protein>
<comment type="caution">
    <text evidence="1">The sequence shown here is derived from an EMBL/GenBank/DDBJ whole genome shotgun (WGS) entry which is preliminary data.</text>
</comment>
<evidence type="ECO:0000313" key="2">
    <source>
        <dbReference type="Proteomes" id="UP000439022"/>
    </source>
</evidence>
<keyword evidence="2" id="KW-1185">Reference proteome</keyword>
<dbReference type="AlphaFoldDB" id="A0A6A8GBA4"/>
<accession>A0A6A8GBA4</accession>
<proteinExistence type="predicted"/>
<dbReference type="EMBL" id="WKJO01000001">
    <property type="protein sequence ID" value="MRX20524.1"/>
    <property type="molecule type" value="Genomic_DNA"/>
</dbReference>
<organism evidence="1 2">
    <name type="scientific">Haloferax litoreum</name>
    <dbReference type="NCBI Taxonomy" id="2666140"/>
    <lineage>
        <taxon>Archaea</taxon>
        <taxon>Methanobacteriati</taxon>
        <taxon>Methanobacteriota</taxon>
        <taxon>Stenosarchaea group</taxon>
        <taxon>Halobacteria</taxon>
        <taxon>Halobacteriales</taxon>
        <taxon>Haloferacaceae</taxon>
        <taxon>Haloferax</taxon>
    </lineage>
</organism>